<keyword evidence="4" id="KW-0378">Hydrolase</keyword>
<evidence type="ECO:0000256" key="3">
    <source>
        <dbReference type="ARBA" id="ARBA00024356"/>
    </source>
</evidence>
<dbReference type="PIRSF" id="PIRSF016202">
    <property type="entry name" value="PH1107"/>
    <property type="match status" value="1"/>
</dbReference>
<comment type="similarity">
    <text evidence="3">Belongs to the glycosyl hydrolase 130 family.</text>
</comment>
<evidence type="ECO:0000313" key="5">
    <source>
        <dbReference type="Proteomes" id="UP001324993"/>
    </source>
</evidence>
<name>A0ABZ0RI59_9BACT</name>
<evidence type="ECO:0000313" key="4">
    <source>
        <dbReference type="EMBL" id="WPJ95056.1"/>
    </source>
</evidence>
<sequence length="333" mass="36926">MLIQKYSGNPILRAEQVPYPAGCVFNAGVTKLNGEYLMLFRNDYDYISGATFGGTNLGLARSSNGVDWIFDPEPAITAEQAREAFRHSHAERYGLEEIGRIYDPRISVIDGLICVCTAMDTKHGVIGAMLTTEDFKSFELMSISTPDNRNMVLFPEKINDHYYRLERPFPVYGRGGGEAFDIWSSCSPDLKFWGDSRLVLGSEEVPYSNCKIGPAAPPIRTQAGWLTTIHAVYKDESRPLKAWGDQVWNKAYYAGLMLLDINDPQKVIGLAREPLLSPDTSYEIDGFRGEVIFPGGMILEDDGEVKIYYGAADTSVALATAHVDNLLALCKPL</sequence>
<dbReference type="SUPFAM" id="SSF75005">
    <property type="entry name" value="Arabinanase/levansucrase/invertase"/>
    <property type="match status" value="1"/>
</dbReference>
<keyword evidence="1" id="KW-0328">Glycosyltransferase</keyword>
<dbReference type="CDD" id="cd08993">
    <property type="entry name" value="GH130"/>
    <property type="match status" value="1"/>
</dbReference>
<dbReference type="Pfam" id="PF04041">
    <property type="entry name" value="Glyco_hydro_130"/>
    <property type="match status" value="1"/>
</dbReference>
<dbReference type="EMBL" id="CP138858">
    <property type="protein sequence ID" value="WPJ95056.1"/>
    <property type="molecule type" value="Genomic_DNA"/>
</dbReference>
<dbReference type="Proteomes" id="UP001324993">
    <property type="component" value="Chromosome"/>
</dbReference>
<protein>
    <submittedName>
        <fullName evidence="4">Glycoside hydrolase family 130 protein</fullName>
    </submittedName>
</protein>
<dbReference type="Gene3D" id="2.115.10.20">
    <property type="entry name" value="Glycosyl hydrolase domain, family 43"/>
    <property type="match status" value="1"/>
</dbReference>
<organism evidence="4 5">
    <name type="scientific">Coraliomargarita algicola</name>
    <dbReference type="NCBI Taxonomy" id="3092156"/>
    <lineage>
        <taxon>Bacteria</taxon>
        <taxon>Pseudomonadati</taxon>
        <taxon>Verrucomicrobiota</taxon>
        <taxon>Opitutia</taxon>
        <taxon>Puniceicoccales</taxon>
        <taxon>Coraliomargaritaceae</taxon>
        <taxon>Coraliomargarita</taxon>
    </lineage>
</organism>
<dbReference type="RefSeq" id="WP_319831958.1">
    <property type="nucleotide sequence ID" value="NZ_CP138858.1"/>
</dbReference>
<dbReference type="GO" id="GO:0016787">
    <property type="term" value="F:hydrolase activity"/>
    <property type="evidence" value="ECO:0007669"/>
    <property type="project" value="UniProtKB-KW"/>
</dbReference>
<keyword evidence="5" id="KW-1185">Reference proteome</keyword>
<dbReference type="PANTHER" id="PTHR34106">
    <property type="entry name" value="GLYCOSIDASE"/>
    <property type="match status" value="1"/>
</dbReference>
<proteinExistence type="inferred from homology"/>
<evidence type="ECO:0000256" key="1">
    <source>
        <dbReference type="ARBA" id="ARBA00022676"/>
    </source>
</evidence>
<dbReference type="InterPro" id="IPR007184">
    <property type="entry name" value="Mannoside_phosphorylase"/>
</dbReference>
<keyword evidence="2" id="KW-0808">Transferase</keyword>
<dbReference type="InterPro" id="IPR023296">
    <property type="entry name" value="Glyco_hydro_beta-prop_sf"/>
</dbReference>
<dbReference type="PANTHER" id="PTHR34106:SF5">
    <property type="entry name" value="GLYCOSIDASE"/>
    <property type="match status" value="1"/>
</dbReference>
<gene>
    <name evidence="4" type="ORF">SH580_16635</name>
</gene>
<reference evidence="4 5" key="1">
    <citation type="submission" date="2023-11" db="EMBL/GenBank/DDBJ databases">
        <title>Coraliomargarita sp. nov., isolated from marine algae.</title>
        <authorList>
            <person name="Lee J.K."/>
            <person name="Baek J.H."/>
            <person name="Kim J.M."/>
            <person name="Choi D.G."/>
            <person name="Jeon C.O."/>
        </authorList>
    </citation>
    <scope>NUCLEOTIDE SEQUENCE [LARGE SCALE GENOMIC DNA]</scope>
    <source>
        <strain evidence="4 5">J2-16</strain>
    </source>
</reference>
<accession>A0ABZ0RI59</accession>
<evidence type="ECO:0000256" key="2">
    <source>
        <dbReference type="ARBA" id="ARBA00022679"/>
    </source>
</evidence>